<dbReference type="InterPro" id="IPR000620">
    <property type="entry name" value="EamA_dom"/>
</dbReference>
<comment type="subcellular location">
    <subcellularLocation>
        <location evidence="1">Cell membrane</location>
        <topology evidence="1">Multi-pass membrane protein</topology>
    </subcellularLocation>
</comment>
<dbReference type="RefSeq" id="WP_012302231.1">
    <property type="nucleotide sequence ID" value="NC_010424.1"/>
</dbReference>
<name>B1I3S6_DESAP</name>
<dbReference type="HOGENOM" id="CLU_033863_21_3_9"/>
<dbReference type="Proteomes" id="UP000008544">
    <property type="component" value="Chromosome"/>
</dbReference>
<gene>
    <name evidence="9" type="ordered locus">Daud_1134</name>
</gene>
<sequence length="319" mass="33897">MAPTKIQQITADLALLFVAFVWGITFVVVKEALTEIGPYYFLAIRFTVAFLFLALICWRSTLRVNRANLTAGFVIGLALFGGYAFQTVALQHTTAANAGFITGLSVVLVPLFVAGLTRTLPSPLAVLGVACATIGLGLLAVQGDFTVGYGDFLVFCCALCFATHIILVGRYAPCLDPVLLAIIQIGTVAFISFLIAPVLESFPVTLAPSVQIALLATAIPATALAFLIQNKAQKFTSPTHTAVIFTMEPVFAGLAAWLWGGETLEIRQWIGGAVIVLGMLITVWKTAETVPCSAAPLPVTRGSSAVGDKHRLERVLSQK</sequence>
<feature type="domain" description="EamA" evidence="8">
    <location>
        <begin position="11"/>
        <end position="139"/>
    </location>
</feature>
<evidence type="ECO:0000256" key="6">
    <source>
        <dbReference type="ARBA" id="ARBA00023136"/>
    </source>
</evidence>
<feature type="transmembrane region" description="Helical" evidence="7">
    <location>
        <begin position="70"/>
        <end position="89"/>
    </location>
</feature>
<dbReference type="Pfam" id="PF00892">
    <property type="entry name" value="EamA"/>
    <property type="match status" value="2"/>
</dbReference>
<keyword evidence="10" id="KW-1185">Reference proteome</keyword>
<feature type="transmembrane region" description="Helical" evidence="7">
    <location>
        <begin position="95"/>
        <end position="117"/>
    </location>
</feature>
<dbReference type="eggNOG" id="COG0697">
    <property type="taxonomic scope" value="Bacteria"/>
</dbReference>
<evidence type="ECO:0000313" key="10">
    <source>
        <dbReference type="Proteomes" id="UP000008544"/>
    </source>
</evidence>
<evidence type="ECO:0000259" key="8">
    <source>
        <dbReference type="Pfam" id="PF00892"/>
    </source>
</evidence>
<protein>
    <recommendedName>
        <fullName evidence="8">EamA domain-containing protein</fullName>
    </recommendedName>
</protein>
<feature type="transmembrane region" description="Helical" evidence="7">
    <location>
        <begin position="147"/>
        <end position="167"/>
    </location>
</feature>
<dbReference type="InterPro" id="IPR037185">
    <property type="entry name" value="EmrE-like"/>
</dbReference>
<proteinExistence type="inferred from homology"/>
<dbReference type="EMBL" id="CP000860">
    <property type="protein sequence ID" value="ACA59645.1"/>
    <property type="molecule type" value="Genomic_DNA"/>
</dbReference>
<keyword evidence="4 7" id="KW-0812">Transmembrane</keyword>
<feature type="domain" description="EamA" evidence="8">
    <location>
        <begin position="149"/>
        <end position="283"/>
    </location>
</feature>
<evidence type="ECO:0000256" key="4">
    <source>
        <dbReference type="ARBA" id="ARBA00022692"/>
    </source>
</evidence>
<dbReference type="InterPro" id="IPR051258">
    <property type="entry name" value="Diverse_Substrate_Transporter"/>
</dbReference>
<dbReference type="AlphaFoldDB" id="B1I3S6"/>
<comment type="similarity">
    <text evidence="2">Belongs to the EamA transporter family.</text>
</comment>
<feature type="transmembrane region" description="Helical" evidence="7">
    <location>
        <begin position="124"/>
        <end position="141"/>
    </location>
</feature>
<feature type="transmembrane region" description="Helical" evidence="7">
    <location>
        <begin position="12"/>
        <end position="33"/>
    </location>
</feature>
<evidence type="ECO:0000313" key="9">
    <source>
        <dbReference type="EMBL" id="ACA59645.1"/>
    </source>
</evidence>
<feature type="transmembrane region" description="Helical" evidence="7">
    <location>
        <begin position="205"/>
        <end position="228"/>
    </location>
</feature>
<keyword evidence="6 7" id="KW-0472">Membrane</keyword>
<reference evidence="9 10" key="2">
    <citation type="journal article" date="2008" name="Science">
        <title>Environmental genomics reveals a single-species ecosystem deep within Earth.</title>
        <authorList>
            <person name="Chivian D."/>
            <person name="Brodie E.L."/>
            <person name="Alm E.J."/>
            <person name="Culley D.E."/>
            <person name="Dehal P.S."/>
            <person name="Desantis T.Z."/>
            <person name="Gihring T.M."/>
            <person name="Lapidus A."/>
            <person name="Lin L.H."/>
            <person name="Lowry S.R."/>
            <person name="Moser D.P."/>
            <person name="Richardson P.M."/>
            <person name="Southam G."/>
            <person name="Wanger G."/>
            <person name="Pratt L.M."/>
            <person name="Andersen G.L."/>
            <person name="Hazen T.C."/>
            <person name="Brockman F.J."/>
            <person name="Arkin A.P."/>
            <person name="Onstott T.C."/>
        </authorList>
    </citation>
    <scope>NUCLEOTIDE SEQUENCE [LARGE SCALE GENOMIC DNA]</scope>
    <source>
        <strain evidence="9 10">MP104C</strain>
    </source>
</reference>
<evidence type="ECO:0000256" key="5">
    <source>
        <dbReference type="ARBA" id="ARBA00022989"/>
    </source>
</evidence>
<keyword evidence="3" id="KW-1003">Cell membrane</keyword>
<evidence type="ECO:0000256" key="3">
    <source>
        <dbReference type="ARBA" id="ARBA00022475"/>
    </source>
</evidence>
<evidence type="ECO:0000256" key="1">
    <source>
        <dbReference type="ARBA" id="ARBA00004651"/>
    </source>
</evidence>
<keyword evidence="5 7" id="KW-1133">Transmembrane helix</keyword>
<evidence type="ECO:0000256" key="7">
    <source>
        <dbReference type="SAM" id="Phobius"/>
    </source>
</evidence>
<feature type="transmembrane region" description="Helical" evidence="7">
    <location>
        <begin position="39"/>
        <end position="58"/>
    </location>
</feature>
<feature type="transmembrane region" description="Helical" evidence="7">
    <location>
        <begin position="240"/>
        <end position="260"/>
    </location>
</feature>
<dbReference type="OrthoDB" id="9804865at2"/>
<dbReference type="STRING" id="477974.Daud_1134"/>
<dbReference type="PANTHER" id="PTHR42920">
    <property type="entry name" value="OS03G0707200 PROTEIN-RELATED"/>
    <property type="match status" value="1"/>
</dbReference>
<organism evidence="9 10">
    <name type="scientific">Desulforudis audaxviator (strain MP104C)</name>
    <dbReference type="NCBI Taxonomy" id="477974"/>
    <lineage>
        <taxon>Bacteria</taxon>
        <taxon>Bacillati</taxon>
        <taxon>Bacillota</taxon>
        <taxon>Clostridia</taxon>
        <taxon>Thermoanaerobacterales</taxon>
        <taxon>Candidatus Desulforudaceae</taxon>
        <taxon>Candidatus Desulforudis</taxon>
    </lineage>
</organism>
<dbReference type="GO" id="GO:0005886">
    <property type="term" value="C:plasma membrane"/>
    <property type="evidence" value="ECO:0007669"/>
    <property type="project" value="UniProtKB-SubCell"/>
</dbReference>
<feature type="transmembrane region" description="Helical" evidence="7">
    <location>
        <begin position="266"/>
        <end position="284"/>
    </location>
</feature>
<reference evidence="10" key="1">
    <citation type="submission" date="2007-10" db="EMBL/GenBank/DDBJ databases">
        <title>Complete sequence of chromosome of Desulforudis audaxviator MP104C.</title>
        <authorList>
            <person name="Copeland A."/>
            <person name="Lucas S."/>
            <person name="Lapidus A."/>
            <person name="Barry K."/>
            <person name="Glavina del Rio T."/>
            <person name="Dalin E."/>
            <person name="Tice H."/>
            <person name="Bruce D."/>
            <person name="Pitluck S."/>
            <person name="Lowry S.R."/>
            <person name="Larimer F."/>
            <person name="Land M.L."/>
            <person name="Hauser L."/>
            <person name="Kyrpides N."/>
            <person name="Ivanova N.N."/>
            <person name="Richardson P."/>
        </authorList>
    </citation>
    <scope>NUCLEOTIDE SEQUENCE [LARGE SCALE GENOMIC DNA]</scope>
    <source>
        <strain evidence="10">MP104C</strain>
    </source>
</reference>
<dbReference type="SUPFAM" id="SSF103481">
    <property type="entry name" value="Multidrug resistance efflux transporter EmrE"/>
    <property type="match status" value="2"/>
</dbReference>
<accession>B1I3S6</accession>
<evidence type="ECO:0000256" key="2">
    <source>
        <dbReference type="ARBA" id="ARBA00007362"/>
    </source>
</evidence>
<dbReference type="PANTHER" id="PTHR42920:SF5">
    <property type="entry name" value="EAMA DOMAIN-CONTAINING PROTEIN"/>
    <property type="match status" value="1"/>
</dbReference>
<feature type="transmembrane region" description="Helical" evidence="7">
    <location>
        <begin position="179"/>
        <end position="199"/>
    </location>
</feature>
<dbReference type="KEGG" id="dau:Daud_1134"/>